<dbReference type="GO" id="GO:0006878">
    <property type="term" value="P:intracellular copper ion homeostasis"/>
    <property type="evidence" value="ECO:0007669"/>
    <property type="project" value="InterPro"/>
</dbReference>
<gene>
    <name evidence="1" type="ORF">LCGC14_0272910</name>
</gene>
<comment type="caution">
    <text evidence="1">The sequence shown here is derived from an EMBL/GenBank/DDBJ whole genome shotgun (WGS) entry which is preliminary data.</text>
</comment>
<protein>
    <recommendedName>
        <fullName evidence="2">Copper resistance protein B</fullName>
    </recommendedName>
</protein>
<dbReference type="AlphaFoldDB" id="A0A0F9U3C1"/>
<dbReference type="InterPro" id="IPR007939">
    <property type="entry name" value="Cu-R_B_prcur"/>
</dbReference>
<proteinExistence type="predicted"/>
<dbReference type="GO" id="GO:0005507">
    <property type="term" value="F:copper ion binding"/>
    <property type="evidence" value="ECO:0007669"/>
    <property type="project" value="InterPro"/>
</dbReference>
<dbReference type="Pfam" id="PF05275">
    <property type="entry name" value="CopB"/>
    <property type="match status" value="1"/>
</dbReference>
<dbReference type="EMBL" id="LAZR01000152">
    <property type="protein sequence ID" value="KKN86094.1"/>
    <property type="molecule type" value="Genomic_DNA"/>
</dbReference>
<organism evidence="1">
    <name type="scientific">marine sediment metagenome</name>
    <dbReference type="NCBI Taxonomy" id="412755"/>
    <lineage>
        <taxon>unclassified sequences</taxon>
        <taxon>metagenomes</taxon>
        <taxon>ecological metagenomes</taxon>
    </lineage>
</organism>
<name>A0A0F9U3C1_9ZZZZ</name>
<accession>A0A0F9U3C1</accession>
<evidence type="ECO:0008006" key="2">
    <source>
        <dbReference type="Google" id="ProtNLM"/>
    </source>
</evidence>
<dbReference type="GO" id="GO:0009279">
    <property type="term" value="C:cell outer membrane"/>
    <property type="evidence" value="ECO:0007669"/>
    <property type="project" value="InterPro"/>
</dbReference>
<reference evidence="1" key="1">
    <citation type="journal article" date="2015" name="Nature">
        <title>Complex archaea that bridge the gap between prokaryotes and eukaryotes.</title>
        <authorList>
            <person name="Spang A."/>
            <person name="Saw J.H."/>
            <person name="Jorgensen S.L."/>
            <person name="Zaremba-Niedzwiedzka K."/>
            <person name="Martijn J."/>
            <person name="Lind A.E."/>
            <person name="van Eijk R."/>
            <person name="Schleper C."/>
            <person name="Guy L."/>
            <person name="Ettema T.J."/>
        </authorList>
    </citation>
    <scope>NUCLEOTIDE SEQUENCE</scope>
</reference>
<sequence length="249" mass="28027">MSFFKSLAVTMLAGLMLMPALGLAQERRQDTTPRKEPLKVWGAQFEEFEYRYSDDEEELGVWSGDFFYGTDDLKVRWLTKGEYAIEEQAYEKLENQLVGQLPVSDFFDAKAGIRFDTPEGPDRTYAVLGVAGLAPQWFEVDANFYVSKDGDTSAELDAEYELLLTNYWILAAAFDATVAFSEDREIGVGKGLVSTETGLRLRYDLIDRSFSPYIGVVHERKYGDTADFARADGAGTEQWFAVIGARLSF</sequence>
<evidence type="ECO:0000313" key="1">
    <source>
        <dbReference type="EMBL" id="KKN86094.1"/>
    </source>
</evidence>